<feature type="domain" description="Flagellar hook protein FlgE/F/G-like D1" evidence="5">
    <location>
        <begin position="99"/>
        <end position="153"/>
    </location>
</feature>
<dbReference type="Proteomes" id="UP000242637">
    <property type="component" value="Chromosome 1"/>
</dbReference>
<feature type="domain" description="Flagellar basal body rod protein N-terminal" evidence="3">
    <location>
        <begin position="7"/>
        <end position="35"/>
    </location>
</feature>
<dbReference type="InterPro" id="IPR001444">
    <property type="entry name" value="Flag_bb_rod_N"/>
</dbReference>
<evidence type="ECO:0000256" key="2">
    <source>
        <dbReference type="RuleBase" id="RU362116"/>
    </source>
</evidence>
<evidence type="ECO:0000313" key="6">
    <source>
        <dbReference type="EMBL" id="SNV25736.1"/>
    </source>
</evidence>
<dbReference type="RefSeq" id="WP_028326735.1">
    <property type="nucleotide sequence ID" value="NZ_LT906453.1"/>
</dbReference>
<gene>
    <name evidence="6" type="primary">flgG_1</name>
    <name evidence="6" type="ORF">SAMEA4475696_02309</name>
</gene>
<feature type="domain" description="Flagellar basal-body/hook protein C-terminal" evidence="4">
    <location>
        <begin position="222"/>
        <end position="266"/>
    </location>
</feature>
<name>A0A239VVB5_9MICO</name>
<evidence type="ECO:0000259" key="3">
    <source>
        <dbReference type="Pfam" id="PF00460"/>
    </source>
</evidence>
<proteinExistence type="inferred from homology"/>
<evidence type="ECO:0000259" key="4">
    <source>
        <dbReference type="Pfam" id="PF06429"/>
    </source>
</evidence>
<evidence type="ECO:0000313" key="7">
    <source>
        <dbReference type="Proteomes" id="UP000242637"/>
    </source>
</evidence>
<dbReference type="InterPro" id="IPR053967">
    <property type="entry name" value="LlgE_F_G-like_D1"/>
</dbReference>
<dbReference type="InterPro" id="IPR010930">
    <property type="entry name" value="Flg_bb/hook_C_dom"/>
</dbReference>
<organism evidence="6 7">
    <name type="scientific">Dermatophilus congolensis</name>
    <dbReference type="NCBI Taxonomy" id="1863"/>
    <lineage>
        <taxon>Bacteria</taxon>
        <taxon>Bacillati</taxon>
        <taxon>Actinomycetota</taxon>
        <taxon>Actinomycetes</taxon>
        <taxon>Micrococcales</taxon>
        <taxon>Dermatophilaceae</taxon>
        <taxon>Dermatophilus</taxon>
    </lineage>
</organism>
<dbReference type="InterPro" id="IPR020013">
    <property type="entry name" value="Flagellar_FlgE/F/G"/>
</dbReference>
<dbReference type="NCBIfam" id="TIGR03506">
    <property type="entry name" value="FlgEFG_subfam"/>
    <property type="match status" value="2"/>
</dbReference>
<dbReference type="SUPFAM" id="SSF117143">
    <property type="entry name" value="Flagellar hook protein flgE"/>
    <property type="match status" value="1"/>
</dbReference>
<accession>A0A239VVB5</accession>
<dbReference type="KEGG" id="dco:SAMEA4475696_2309"/>
<evidence type="ECO:0000259" key="5">
    <source>
        <dbReference type="Pfam" id="PF22692"/>
    </source>
</evidence>
<keyword evidence="2" id="KW-0975">Bacterial flagellum</keyword>
<sequence length="267" mass="28544">MFRSYDVAASALRYHQQYLDVVGNNIANVNSDGFKGSQFVFDEVLNQLVDGTKIAPPRPQPQGAINAAMAGLGVARRTIPGDFAQGAFKITNQSTDFGIQGEGYFVLRSPKGPVYTRNGNFTFDSTGTLVAGDGKKVLGTDNRPLRVPAQYQNKPFFMNASGQLVVRNGDPGGVVIGQMKLARFTNQQGLLREGNTEFSATAASGTPIEGAPGTNGLGQAISGVTEISNIQLADQFTNLIMAQRGFQANAKVLTTTDEMADRINQMQ</sequence>
<dbReference type="PANTHER" id="PTHR30435">
    <property type="entry name" value="FLAGELLAR PROTEIN"/>
    <property type="match status" value="1"/>
</dbReference>
<dbReference type="OrthoDB" id="9802553at2"/>
<dbReference type="GeneID" id="63460464"/>
<keyword evidence="7" id="KW-1185">Reference proteome</keyword>
<dbReference type="PANTHER" id="PTHR30435:SF19">
    <property type="entry name" value="FLAGELLAR BASAL-BODY ROD PROTEIN FLGG"/>
    <property type="match status" value="1"/>
</dbReference>
<protein>
    <submittedName>
        <fullName evidence="6">Distal rod protein</fullName>
    </submittedName>
</protein>
<dbReference type="GO" id="GO:0009425">
    <property type="term" value="C:bacterial-type flagellum basal body"/>
    <property type="evidence" value="ECO:0007669"/>
    <property type="project" value="UniProtKB-SubCell"/>
</dbReference>
<dbReference type="Pfam" id="PF22692">
    <property type="entry name" value="LlgE_F_G_D1"/>
    <property type="match status" value="1"/>
</dbReference>
<dbReference type="Pfam" id="PF06429">
    <property type="entry name" value="Flg_bbr_C"/>
    <property type="match status" value="1"/>
</dbReference>
<dbReference type="AlphaFoldDB" id="A0A239VVB5"/>
<dbReference type="InterPro" id="IPR037925">
    <property type="entry name" value="FlgE/F/G-like"/>
</dbReference>
<evidence type="ECO:0000256" key="1">
    <source>
        <dbReference type="ARBA" id="ARBA00009677"/>
    </source>
</evidence>
<dbReference type="STRING" id="1121387.GCA_000429885_00673"/>
<dbReference type="EMBL" id="LT906453">
    <property type="protein sequence ID" value="SNV25736.1"/>
    <property type="molecule type" value="Genomic_DNA"/>
</dbReference>
<reference evidence="6 7" key="1">
    <citation type="submission" date="2017-06" db="EMBL/GenBank/DDBJ databases">
        <authorList>
            <consortium name="Pathogen Informatics"/>
        </authorList>
    </citation>
    <scope>NUCLEOTIDE SEQUENCE [LARGE SCALE GENOMIC DNA]</scope>
    <source>
        <strain evidence="6 7">NCTC13039</strain>
    </source>
</reference>
<comment type="subcellular location">
    <subcellularLocation>
        <location evidence="2">Bacterial flagellum basal body</location>
    </subcellularLocation>
</comment>
<dbReference type="GO" id="GO:0071978">
    <property type="term" value="P:bacterial-type flagellum-dependent swarming motility"/>
    <property type="evidence" value="ECO:0007669"/>
    <property type="project" value="TreeGrafter"/>
</dbReference>
<dbReference type="Pfam" id="PF00460">
    <property type="entry name" value="Flg_bb_rod"/>
    <property type="match status" value="1"/>
</dbReference>
<comment type="similarity">
    <text evidence="1 2">Belongs to the flagella basal body rod proteins family.</text>
</comment>